<feature type="transmembrane region" description="Helical" evidence="3">
    <location>
        <begin position="298"/>
        <end position="319"/>
    </location>
</feature>
<dbReference type="InterPro" id="IPR010201">
    <property type="entry name" value="HflK"/>
</dbReference>
<dbReference type="InterPro" id="IPR036013">
    <property type="entry name" value="Band_7/SPFH_dom_sf"/>
</dbReference>
<dbReference type="GO" id="GO:0008233">
    <property type="term" value="F:peptidase activity"/>
    <property type="evidence" value="ECO:0007669"/>
    <property type="project" value="UniProtKB-KW"/>
</dbReference>
<feature type="transmembrane region" description="Helical" evidence="3">
    <location>
        <begin position="114"/>
        <end position="134"/>
    </location>
</feature>
<dbReference type="PANTHER" id="PTHR43327">
    <property type="entry name" value="STOMATIN-LIKE PROTEIN 2, MITOCHONDRIAL"/>
    <property type="match status" value="1"/>
</dbReference>
<dbReference type="EMBL" id="QLTK01000006">
    <property type="protein sequence ID" value="RAS34444.1"/>
    <property type="molecule type" value="Genomic_DNA"/>
</dbReference>
<dbReference type="SUPFAM" id="SSF117892">
    <property type="entry name" value="Band 7/SPFH domain"/>
    <property type="match status" value="1"/>
</dbReference>
<evidence type="ECO:0000256" key="3">
    <source>
        <dbReference type="SAM" id="Phobius"/>
    </source>
</evidence>
<dbReference type="GO" id="GO:0006508">
    <property type="term" value="P:proteolysis"/>
    <property type="evidence" value="ECO:0007669"/>
    <property type="project" value="UniProtKB-KW"/>
</dbReference>
<evidence type="ECO:0000313" key="6">
    <source>
        <dbReference type="Proteomes" id="UP000248918"/>
    </source>
</evidence>
<dbReference type="Proteomes" id="UP000248918">
    <property type="component" value="Unassembled WGS sequence"/>
</dbReference>
<organism evidence="5 6">
    <name type="scientific">Paraburkholderia bryophila</name>
    <dbReference type="NCBI Taxonomy" id="420952"/>
    <lineage>
        <taxon>Bacteria</taxon>
        <taxon>Pseudomonadati</taxon>
        <taxon>Pseudomonadota</taxon>
        <taxon>Betaproteobacteria</taxon>
        <taxon>Burkholderiales</taxon>
        <taxon>Burkholderiaceae</taxon>
        <taxon>Paraburkholderia</taxon>
    </lineage>
</organism>
<dbReference type="SMART" id="SM00244">
    <property type="entry name" value="PHB"/>
    <property type="match status" value="1"/>
</dbReference>
<name>A0A329CRM9_9BURK</name>
<dbReference type="Gene3D" id="3.30.479.30">
    <property type="entry name" value="Band 7 domain"/>
    <property type="match status" value="1"/>
</dbReference>
<keyword evidence="3" id="KW-0472">Membrane</keyword>
<reference evidence="5 6" key="1">
    <citation type="submission" date="2018-06" db="EMBL/GenBank/DDBJ databases">
        <title>Genomic Encyclopedia of Type Strains, Phase III (KMG-III): the genomes of soil and plant-associated and newly described type strains.</title>
        <authorList>
            <person name="Whitman W."/>
        </authorList>
    </citation>
    <scope>NUCLEOTIDE SEQUENCE [LARGE SCALE GENOMIC DNA]</scope>
    <source>
        <strain evidence="5 6">LMG 23644</strain>
    </source>
</reference>
<feature type="transmembrane region" description="Helical" evidence="3">
    <location>
        <begin position="53"/>
        <end position="70"/>
    </location>
</feature>
<dbReference type="AlphaFoldDB" id="A0A329CRM9"/>
<dbReference type="CDD" id="cd03404">
    <property type="entry name" value="SPFH_HflK"/>
    <property type="match status" value="1"/>
</dbReference>
<dbReference type="Pfam" id="PF01145">
    <property type="entry name" value="Band_7"/>
    <property type="match status" value="1"/>
</dbReference>
<dbReference type="InterPro" id="IPR050710">
    <property type="entry name" value="Band7/mec-2_domain"/>
</dbReference>
<proteinExistence type="inferred from homology"/>
<comment type="caution">
    <text evidence="5">The sequence shown here is derived from an EMBL/GenBank/DDBJ whole genome shotgun (WGS) entry which is preliminary data.</text>
</comment>
<feature type="domain" description="Band 7" evidence="4">
    <location>
        <begin position="314"/>
        <end position="520"/>
    </location>
</feature>
<feature type="transmembrane region" description="Helical" evidence="3">
    <location>
        <begin position="146"/>
        <end position="169"/>
    </location>
</feature>
<dbReference type="RefSeq" id="WP_244146991.1">
    <property type="nucleotide sequence ID" value="NZ_CADFFP010000010.1"/>
</dbReference>
<comment type="similarity">
    <text evidence="2">Belongs to the band 7/mec-2 family. HflK subfamily.</text>
</comment>
<keyword evidence="3" id="KW-0812">Transmembrane</keyword>
<dbReference type="GO" id="GO:0016020">
    <property type="term" value="C:membrane"/>
    <property type="evidence" value="ECO:0007669"/>
    <property type="project" value="UniProtKB-SubCell"/>
</dbReference>
<feature type="transmembrane region" description="Helical" evidence="3">
    <location>
        <begin position="190"/>
        <end position="212"/>
    </location>
</feature>
<dbReference type="PANTHER" id="PTHR43327:SF10">
    <property type="entry name" value="STOMATIN-LIKE PROTEIN 2, MITOCHONDRIAL"/>
    <property type="match status" value="1"/>
</dbReference>
<accession>A0A329CRM9</accession>
<gene>
    <name evidence="5" type="ORF">BX591_106125</name>
</gene>
<sequence length="637" mass="68340">MSDQAGREETDMRARLAERNDVALLGWAAAAFATVLGALSLTKRLPVDPRWCAVLASAFVNVVVVAIWRLPPSRRAAAPVEGPAWKRAITYLRRFVWHDADTPSFAGMLRRLRWQPWCVVAACCLAVAFALTAFKPFDPAMLVHAMVTPSLVIAGGAAALTLAFLTLVAERFYAHAAERSGASRAASLAGMLRVLLLCALAAALSAAWFIYAHRALDLVVQAAAVLCAAIAVEMALRMLVLWLFMPRAADRATQVPSSLLAGLLRFRRSPLASLGAELHDRYGIDLRQNWVLRSFMRLLPATIAIMAVCAWLLTSVVVLDPAQRAVYERFGAPVEVWSPGLHAGLPWPFGKTRVVDNGAVHQLIVSGGADDSSVAAPAAAADGPTPEQLNRLWDAQHPWETSQVIAGSSGDQQSFQIVNADVRLDYRIGLSDAAARAALYRSVDPESTVRSIANREVMHYLASHTLASLLETRQTVMAETVRNAVQSQLDRLGSGIDVVAVVIESVHPPAGAAVAYHDVQAAQIRAQASVAQAHGFAAQVLGTAQQQALTQVAKASARAGDTLAAARVQQTNFSAEAVAYRLAGPAFAFEYYLAKLQQGLQNARITVIDDRLVADHRATLDLRTFTAGDVAGLPRGN</sequence>
<feature type="transmembrane region" description="Helical" evidence="3">
    <location>
        <begin position="22"/>
        <end position="41"/>
    </location>
</feature>
<comment type="subcellular location">
    <subcellularLocation>
        <location evidence="1">Membrane</location>
        <topology evidence="1">Single-pass membrane protein</topology>
    </subcellularLocation>
</comment>
<evidence type="ECO:0000256" key="2">
    <source>
        <dbReference type="ARBA" id="ARBA00006971"/>
    </source>
</evidence>
<keyword evidence="3" id="KW-1133">Transmembrane helix</keyword>
<keyword evidence="5" id="KW-0378">Hydrolase</keyword>
<feature type="transmembrane region" description="Helical" evidence="3">
    <location>
        <begin position="218"/>
        <end position="244"/>
    </location>
</feature>
<dbReference type="InterPro" id="IPR001107">
    <property type="entry name" value="Band_7"/>
</dbReference>
<protein>
    <submittedName>
        <fullName evidence="5">Regulator of protease activity HflC (Stomatin/prohibitin superfamily)</fullName>
    </submittedName>
</protein>
<keyword evidence="5" id="KW-0645">Protease</keyword>
<evidence type="ECO:0000259" key="4">
    <source>
        <dbReference type="SMART" id="SM00244"/>
    </source>
</evidence>
<evidence type="ECO:0000313" key="5">
    <source>
        <dbReference type="EMBL" id="RAS34444.1"/>
    </source>
</evidence>
<evidence type="ECO:0000256" key="1">
    <source>
        <dbReference type="ARBA" id="ARBA00004167"/>
    </source>
</evidence>